<dbReference type="STRING" id="69771.A0A1V6NWB3"/>
<dbReference type="GO" id="GO:0005783">
    <property type="term" value="C:endoplasmic reticulum"/>
    <property type="evidence" value="ECO:0007669"/>
    <property type="project" value="TreeGrafter"/>
</dbReference>
<keyword evidence="1" id="KW-0812">Transmembrane</keyword>
<proteinExistence type="predicted"/>
<protein>
    <recommendedName>
        <fullName evidence="2">AB hydrolase-1 domain-containing protein</fullName>
    </recommendedName>
</protein>
<evidence type="ECO:0000259" key="2">
    <source>
        <dbReference type="Pfam" id="PF00561"/>
    </source>
</evidence>
<reference evidence="4" key="1">
    <citation type="journal article" date="2017" name="Nat. Microbiol.">
        <title>Global analysis of biosynthetic gene clusters reveals vast potential of secondary metabolite production in Penicillium species.</title>
        <authorList>
            <person name="Nielsen J.C."/>
            <person name="Grijseels S."/>
            <person name="Prigent S."/>
            <person name="Ji B."/>
            <person name="Dainat J."/>
            <person name="Nielsen K.F."/>
            <person name="Frisvad J.C."/>
            <person name="Workman M."/>
            <person name="Nielsen J."/>
        </authorList>
    </citation>
    <scope>NUCLEOTIDE SEQUENCE [LARGE SCALE GENOMIC DNA]</scope>
    <source>
        <strain evidence="4">IBT 11843</strain>
    </source>
</reference>
<name>A0A1V6NWB3_PENDC</name>
<dbReference type="Proteomes" id="UP000191522">
    <property type="component" value="Unassembled WGS sequence"/>
</dbReference>
<dbReference type="Gene3D" id="3.40.50.1820">
    <property type="entry name" value="alpha/beta hydrolase"/>
    <property type="match status" value="1"/>
</dbReference>
<dbReference type="InterPro" id="IPR000073">
    <property type="entry name" value="AB_hydrolase_1"/>
</dbReference>
<accession>A0A1V6NWB3</accession>
<evidence type="ECO:0000313" key="3">
    <source>
        <dbReference type="EMBL" id="OQD68867.1"/>
    </source>
</evidence>
<dbReference type="OrthoDB" id="408373at2759"/>
<dbReference type="OMA" id="DVASPYG"/>
<dbReference type="AlphaFoldDB" id="A0A1V6NWB3"/>
<dbReference type="GO" id="GO:0017000">
    <property type="term" value="P:antibiotic biosynthetic process"/>
    <property type="evidence" value="ECO:0007669"/>
    <property type="project" value="UniProtKB-ARBA"/>
</dbReference>
<dbReference type="EMBL" id="MDYL01000030">
    <property type="protein sequence ID" value="OQD68867.1"/>
    <property type="molecule type" value="Genomic_DNA"/>
</dbReference>
<keyword evidence="1" id="KW-0472">Membrane</keyword>
<feature type="domain" description="AB hydrolase-1" evidence="2">
    <location>
        <begin position="104"/>
        <end position="214"/>
    </location>
</feature>
<evidence type="ECO:0000256" key="1">
    <source>
        <dbReference type="SAM" id="Phobius"/>
    </source>
</evidence>
<dbReference type="InterPro" id="IPR052370">
    <property type="entry name" value="Meta-cleavage_hydrolase"/>
</dbReference>
<dbReference type="PANTHER" id="PTHR43139">
    <property type="entry name" value="SI:DKEY-122A22.2"/>
    <property type="match status" value="1"/>
</dbReference>
<feature type="transmembrane region" description="Helical" evidence="1">
    <location>
        <begin position="180"/>
        <end position="201"/>
    </location>
</feature>
<feature type="transmembrane region" description="Helical" evidence="1">
    <location>
        <begin position="20"/>
        <end position="38"/>
    </location>
</feature>
<dbReference type="PRINTS" id="PR00111">
    <property type="entry name" value="ABHYDROLASE"/>
</dbReference>
<gene>
    <name evidence="3" type="ORF">PENDEC_c030G04744</name>
</gene>
<dbReference type="InterPro" id="IPR029058">
    <property type="entry name" value="AB_hydrolase_fold"/>
</dbReference>
<sequence>MALYHQTVDFLSDSWANQRTQLPLLAVTGASFTLGLLLRSLFSRGELINTVLPSPRAKLLIGLSDEENRKLPLPNDVLPGARDVASPYGSIRVYEWGREDGPKVLLVHGITTPCISLGGVAHALVDRGCRVMLFDLFGRGYSDCPADLPQDDRLFATQIMLALTSSPIAWTGTESGKFSLVGYSLGGGIAAAFASFFPHLLSSLVLLAPSGLIRDSQVSLQSRLLYSRGLMPEKLLGFLVGRRLQAGPLVSPKPKGHRLNAADALTEELPSQGAAEIQVLSREYPHVNIPSAVQWQVNNHAGFVHAFMSSMRHGPILGQRQWSTWARLGEYLTAQNSLSSGNQVAPGLPNDKVHILCGNDDAIIIKDELVSDATAVLGGNAIFKFYDAGHEFPSTKYGEVASYIWKLL</sequence>
<organism evidence="3 4">
    <name type="scientific">Penicillium decumbens</name>
    <dbReference type="NCBI Taxonomy" id="69771"/>
    <lineage>
        <taxon>Eukaryota</taxon>
        <taxon>Fungi</taxon>
        <taxon>Dikarya</taxon>
        <taxon>Ascomycota</taxon>
        <taxon>Pezizomycotina</taxon>
        <taxon>Eurotiomycetes</taxon>
        <taxon>Eurotiomycetidae</taxon>
        <taxon>Eurotiales</taxon>
        <taxon>Aspergillaceae</taxon>
        <taxon>Penicillium</taxon>
    </lineage>
</organism>
<dbReference type="PANTHER" id="PTHR43139:SF65">
    <property type="entry name" value="HYDROLASE FAMILY PROTEIN, PUTATIVE (AFU_ORTHOLOGUE AFUA_6G07060)-RELATED"/>
    <property type="match status" value="1"/>
</dbReference>
<keyword evidence="4" id="KW-1185">Reference proteome</keyword>
<comment type="caution">
    <text evidence="3">The sequence shown here is derived from an EMBL/GenBank/DDBJ whole genome shotgun (WGS) entry which is preliminary data.</text>
</comment>
<keyword evidence="1" id="KW-1133">Transmembrane helix</keyword>
<dbReference type="GO" id="GO:0072330">
    <property type="term" value="P:monocarboxylic acid biosynthetic process"/>
    <property type="evidence" value="ECO:0007669"/>
    <property type="project" value="UniProtKB-ARBA"/>
</dbReference>
<evidence type="ECO:0000313" key="4">
    <source>
        <dbReference type="Proteomes" id="UP000191522"/>
    </source>
</evidence>
<dbReference type="Pfam" id="PF00561">
    <property type="entry name" value="Abhydrolase_1"/>
    <property type="match status" value="1"/>
</dbReference>
<dbReference type="SUPFAM" id="SSF53474">
    <property type="entry name" value="alpha/beta-Hydrolases"/>
    <property type="match status" value="1"/>
</dbReference>